<gene>
    <name evidence="2" type="ORF">PV07_02106</name>
</gene>
<dbReference type="HOGENOM" id="CLU_1713041_0_0_1"/>
<protein>
    <submittedName>
        <fullName evidence="2">Uncharacterized protein</fullName>
    </submittedName>
</protein>
<evidence type="ECO:0000313" key="3">
    <source>
        <dbReference type="Proteomes" id="UP000054466"/>
    </source>
</evidence>
<dbReference type="EMBL" id="KN847040">
    <property type="protein sequence ID" value="KIW35408.1"/>
    <property type="molecule type" value="Genomic_DNA"/>
</dbReference>
<proteinExistence type="predicted"/>
<organism evidence="2 3">
    <name type="scientific">Cladophialophora immunda</name>
    <dbReference type="NCBI Taxonomy" id="569365"/>
    <lineage>
        <taxon>Eukaryota</taxon>
        <taxon>Fungi</taxon>
        <taxon>Dikarya</taxon>
        <taxon>Ascomycota</taxon>
        <taxon>Pezizomycotina</taxon>
        <taxon>Eurotiomycetes</taxon>
        <taxon>Chaetothyriomycetidae</taxon>
        <taxon>Chaetothyriales</taxon>
        <taxon>Herpotrichiellaceae</taxon>
        <taxon>Cladophialophora</taxon>
    </lineage>
</organism>
<keyword evidence="3" id="KW-1185">Reference proteome</keyword>
<dbReference type="RefSeq" id="XP_016255624.1">
    <property type="nucleotide sequence ID" value="XM_016388696.1"/>
</dbReference>
<name>A0A0D2CWD0_9EURO</name>
<sequence>MAYQQDVPSDWDGIGYCVGCWIWGQAHDHDAETGWGGGSSSEDTITEASYLGERRQHQRVSEDTNGDPSCSTEGEEEEDRIEVEVDMRTIISPAPGCPDQAVVASIYATTAPRSATVPTRSLIILPGFLSVIVHLKTSSFSIMANCFWTFGGS</sequence>
<evidence type="ECO:0000313" key="2">
    <source>
        <dbReference type="EMBL" id="KIW35408.1"/>
    </source>
</evidence>
<dbReference type="AlphaFoldDB" id="A0A0D2CWD0"/>
<evidence type="ECO:0000256" key="1">
    <source>
        <dbReference type="SAM" id="MobiDB-lite"/>
    </source>
</evidence>
<dbReference type="VEuPathDB" id="FungiDB:PV07_02106"/>
<feature type="compositionally biased region" description="Basic and acidic residues" evidence="1">
    <location>
        <begin position="52"/>
        <end position="62"/>
    </location>
</feature>
<reference evidence="2 3" key="1">
    <citation type="submission" date="2015-01" db="EMBL/GenBank/DDBJ databases">
        <title>The Genome Sequence of Cladophialophora immunda CBS83496.</title>
        <authorList>
            <consortium name="The Broad Institute Genomics Platform"/>
            <person name="Cuomo C."/>
            <person name="de Hoog S."/>
            <person name="Gorbushina A."/>
            <person name="Stielow B."/>
            <person name="Teixiera M."/>
            <person name="Abouelleil A."/>
            <person name="Chapman S.B."/>
            <person name="Priest M."/>
            <person name="Young S.K."/>
            <person name="Wortman J."/>
            <person name="Nusbaum C."/>
            <person name="Birren B."/>
        </authorList>
    </citation>
    <scope>NUCLEOTIDE SEQUENCE [LARGE SCALE GENOMIC DNA]</scope>
    <source>
        <strain evidence="2 3">CBS 83496</strain>
    </source>
</reference>
<dbReference type="GeneID" id="27341300"/>
<dbReference type="Proteomes" id="UP000054466">
    <property type="component" value="Unassembled WGS sequence"/>
</dbReference>
<accession>A0A0D2CWD0</accession>
<feature type="region of interest" description="Disordered" evidence="1">
    <location>
        <begin position="33"/>
        <end position="80"/>
    </location>
</feature>